<evidence type="ECO:0000256" key="9">
    <source>
        <dbReference type="ARBA" id="ARBA00023004"/>
    </source>
</evidence>
<evidence type="ECO:0000256" key="4">
    <source>
        <dbReference type="ARBA" id="ARBA00022519"/>
    </source>
</evidence>
<comment type="subcellular location">
    <subcellularLocation>
        <location evidence="1">Cell inner membrane</location>
        <topology evidence="1">Multi-pass membrane protein</topology>
    </subcellularLocation>
</comment>
<dbReference type="GO" id="GO:0005886">
    <property type="term" value="C:plasma membrane"/>
    <property type="evidence" value="ECO:0007669"/>
    <property type="project" value="UniProtKB-SubCell"/>
</dbReference>
<dbReference type="InterPro" id="IPR005804">
    <property type="entry name" value="FA_desaturase_dom"/>
</dbReference>
<dbReference type="PANTHER" id="PTHR38674:SF1">
    <property type="entry name" value="ALKANE 1-MONOOXYGENASE 1"/>
    <property type="match status" value="1"/>
</dbReference>
<keyword evidence="11 12" id="KW-0472">Membrane</keyword>
<keyword evidence="3" id="KW-1003">Cell membrane</keyword>
<dbReference type="InterPro" id="IPR033885">
    <property type="entry name" value="AlkB/XylM"/>
</dbReference>
<feature type="transmembrane region" description="Helical" evidence="12">
    <location>
        <begin position="24"/>
        <end position="40"/>
    </location>
</feature>
<evidence type="ECO:0000313" key="14">
    <source>
        <dbReference type="EMBL" id="SPJ27490.1"/>
    </source>
</evidence>
<dbReference type="GO" id="GO:0004497">
    <property type="term" value="F:monooxygenase activity"/>
    <property type="evidence" value="ECO:0007669"/>
    <property type="project" value="UniProtKB-KW"/>
</dbReference>
<keyword evidence="9" id="KW-0408">Iron</keyword>
<dbReference type="GO" id="GO:0006629">
    <property type="term" value="P:lipid metabolic process"/>
    <property type="evidence" value="ECO:0007669"/>
    <property type="project" value="InterPro"/>
</dbReference>
<accession>A0A2R8C4X9</accession>
<comment type="similarity">
    <text evidence="2">Belongs to the fatty acid desaturase type 1 family. AlkB subfamily.</text>
</comment>
<dbReference type="PANTHER" id="PTHR38674">
    <property type="entry name" value="ALKANE 1-MONOOXYGENASE 1"/>
    <property type="match status" value="1"/>
</dbReference>
<evidence type="ECO:0000256" key="12">
    <source>
        <dbReference type="SAM" id="Phobius"/>
    </source>
</evidence>
<evidence type="ECO:0000313" key="15">
    <source>
        <dbReference type="Proteomes" id="UP000244898"/>
    </source>
</evidence>
<name>A0A2R8C4X9_9RHOB</name>
<evidence type="ECO:0000256" key="7">
    <source>
        <dbReference type="ARBA" id="ARBA00022989"/>
    </source>
</evidence>
<feature type="transmembrane region" description="Helical" evidence="12">
    <location>
        <begin position="194"/>
        <end position="212"/>
    </location>
</feature>
<protein>
    <submittedName>
        <fullName evidence="14">Alkane 1-monooxygenase 2</fullName>
        <ecNumber evidence="14">1.14.15.3</ecNumber>
    </submittedName>
</protein>
<evidence type="ECO:0000256" key="11">
    <source>
        <dbReference type="ARBA" id="ARBA00023136"/>
    </source>
</evidence>
<keyword evidence="6" id="KW-0479">Metal-binding</keyword>
<dbReference type="CDD" id="cd03512">
    <property type="entry name" value="Alkane-hydroxylase"/>
    <property type="match status" value="1"/>
</dbReference>
<sequence length="336" mass="36727">MFWFAFASLSPVVTLGLAAQWGGGWSFLALLHMTVFVVLMDRLTSRPLPSEGDNAGTARLLSVALGIAHFAVLIGAVQALTSAELTLGSKIGLAAAAGLFLGQVSNSNAHELIHRAGRFERALGTAVYVSLLFGHHVSAHRRVHHVHVATDQDPNSARRGQGFYRFWPRAWVGSFLAGYEAETVARQGRGGHPYRVYVGGALFCLALAALLWGHKGVLIWVGLAGFAQTQLLLADYIQHYGLRRVQRPGGRLEPAGPAHSWNAPQWYSGAMMLNAPRHSDHHMHPGRIFATLELQEDMPTWPHAMPVMAVLALVPPLWRRIMDPRVDQWSAGRGKS</sequence>
<keyword evidence="10 14" id="KW-0503">Monooxygenase</keyword>
<keyword evidence="5 12" id="KW-0812">Transmembrane</keyword>
<evidence type="ECO:0000256" key="3">
    <source>
        <dbReference type="ARBA" id="ARBA00022475"/>
    </source>
</evidence>
<keyword evidence="7 12" id="KW-1133">Transmembrane helix</keyword>
<gene>
    <name evidence="14" type="primary">alkB2_2</name>
    <name evidence="14" type="ORF">TRM7615_00980</name>
</gene>
<dbReference type="AlphaFoldDB" id="A0A2R8C4X9"/>
<dbReference type="Pfam" id="PF00487">
    <property type="entry name" value="FA_desaturase"/>
    <property type="match status" value="1"/>
</dbReference>
<evidence type="ECO:0000256" key="5">
    <source>
        <dbReference type="ARBA" id="ARBA00022692"/>
    </source>
</evidence>
<evidence type="ECO:0000256" key="6">
    <source>
        <dbReference type="ARBA" id="ARBA00022723"/>
    </source>
</evidence>
<feature type="transmembrane region" description="Helical" evidence="12">
    <location>
        <begin position="60"/>
        <end position="81"/>
    </location>
</feature>
<evidence type="ECO:0000256" key="1">
    <source>
        <dbReference type="ARBA" id="ARBA00004429"/>
    </source>
</evidence>
<feature type="domain" description="Fatty acid desaturase" evidence="13">
    <location>
        <begin position="93"/>
        <end position="288"/>
    </location>
</feature>
<evidence type="ECO:0000259" key="13">
    <source>
        <dbReference type="Pfam" id="PF00487"/>
    </source>
</evidence>
<feature type="transmembrane region" description="Helical" evidence="12">
    <location>
        <begin position="218"/>
        <end position="237"/>
    </location>
</feature>
<evidence type="ECO:0000256" key="8">
    <source>
        <dbReference type="ARBA" id="ARBA00023002"/>
    </source>
</evidence>
<evidence type="ECO:0000256" key="10">
    <source>
        <dbReference type="ARBA" id="ARBA00023033"/>
    </source>
</evidence>
<dbReference type="EMBL" id="ONZG01000002">
    <property type="protein sequence ID" value="SPJ27490.1"/>
    <property type="molecule type" value="Genomic_DNA"/>
</dbReference>
<reference evidence="15" key="1">
    <citation type="submission" date="2018-03" db="EMBL/GenBank/DDBJ databases">
        <authorList>
            <person name="Rodrigo-Torres L."/>
            <person name="Arahal R. D."/>
            <person name="Lucena T."/>
        </authorList>
    </citation>
    <scope>NUCLEOTIDE SEQUENCE [LARGE SCALE GENOMIC DNA]</scope>
    <source>
        <strain evidence="15">CECT 7615</strain>
    </source>
</reference>
<keyword evidence="15" id="KW-1185">Reference proteome</keyword>
<evidence type="ECO:0000256" key="2">
    <source>
        <dbReference type="ARBA" id="ARBA00010823"/>
    </source>
</evidence>
<organism evidence="14 15">
    <name type="scientific">Falsiruegeria mediterranea M17</name>
    <dbReference type="NCBI Taxonomy" id="1200281"/>
    <lineage>
        <taxon>Bacteria</taxon>
        <taxon>Pseudomonadati</taxon>
        <taxon>Pseudomonadota</taxon>
        <taxon>Alphaproteobacteria</taxon>
        <taxon>Rhodobacterales</taxon>
        <taxon>Roseobacteraceae</taxon>
        <taxon>Falsiruegeria</taxon>
    </lineage>
</organism>
<dbReference type="OrthoDB" id="4759734at2"/>
<proteinExistence type="inferred from homology"/>
<dbReference type="RefSeq" id="WP_108785766.1">
    <property type="nucleotide sequence ID" value="NZ_ONZG01000002.1"/>
</dbReference>
<keyword evidence="4" id="KW-0997">Cell inner membrane</keyword>
<dbReference type="EC" id="1.14.15.3" evidence="14"/>
<keyword evidence="8 14" id="KW-0560">Oxidoreductase</keyword>
<dbReference type="GO" id="GO:0046872">
    <property type="term" value="F:metal ion binding"/>
    <property type="evidence" value="ECO:0007669"/>
    <property type="project" value="UniProtKB-KW"/>
</dbReference>
<dbReference type="Proteomes" id="UP000244898">
    <property type="component" value="Unassembled WGS sequence"/>
</dbReference>